<dbReference type="Proteomes" id="UP000823405">
    <property type="component" value="Unassembled WGS sequence"/>
</dbReference>
<dbReference type="EMBL" id="JAAAIN010003821">
    <property type="protein sequence ID" value="KAG0283857.1"/>
    <property type="molecule type" value="Genomic_DNA"/>
</dbReference>
<feature type="region of interest" description="Disordered" evidence="1">
    <location>
        <begin position="132"/>
        <end position="154"/>
    </location>
</feature>
<proteinExistence type="predicted"/>
<feature type="non-terminal residue" evidence="3">
    <location>
        <position position="154"/>
    </location>
</feature>
<comment type="caution">
    <text evidence="3">The sequence shown here is derived from an EMBL/GenBank/DDBJ whole genome shotgun (WGS) entry which is preliminary data.</text>
</comment>
<evidence type="ECO:0000313" key="4">
    <source>
        <dbReference type="Proteomes" id="UP000823405"/>
    </source>
</evidence>
<dbReference type="SUPFAM" id="SSF50370">
    <property type="entry name" value="Ricin B-like lectins"/>
    <property type="match status" value="1"/>
</dbReference>
<dbReference type="AlphaFoldDB" id="A0A9P6QPH8"/>
<evidence type="ECO:0000256" key="2">
    <source>
        <dbReference type="SAM" id="SignalP"/>
    </source>
</evidence>
<keyword evidence="2" id="KW-0732">Signal</keyword>
<accession>A0A9P6QPH8</accession>
<gene>
    <name evidence="3" type="ORF">BGZ97_008386</name>
</gene>
<keyword evidence="4" id="KW-1185">Reference proteome</keyword>
<feature type="chain" id="PRO_5040133529" evidence="2">
    <location>
        <begin position="24"/>
        <end position="154"/>
    </location>
</feature>
<sequence length="154" mass="17075">MKLQLSTLLLFAVAALRIEPTNALLADGHFAIQNVANKGQALTVASSGNEVVCSTDYDPQLRPPSQKWSLTTEKDEAGSEFRVIQNEGTGTYFGMDENYRFVVSGRKFFWVIVDDNGSYRIHDKPTLKSTWVEPSDPSNGAKLKLGLYADDDKQ</sequence>
<dbReference type="Gene3D" id="2.80.10.50">
    <property type="match status" value="1"/>
</dbReference>
<dbReference type="OrthoDB" id="10506923at2759"/>
<dbReference type="InterPro" id="IPR035992">
    <property type="entry name" value="Ricin_B-like_lectins"/>
</dbReference>
<organism evidence="3 4">
    <name type="scientific">Linnemannia gamsii</name>
    <dbReference type="NCBI Taxonomy" id="64522"/>
    <lineage>
        <taxon>Eukaryota</taxon>
        <taxon>Fungi</taxon>
        <taxon>Fungi incertae sedis</taxon>
        <taxon>Mucoromycota</taxon>
        <taxon>Mortierellomycotina</taxon>
        <taxon>Mortierellomycetes</taxon>
        <taxon>Mortierellales</taxon>
        <taxon>Mortierellaceae</taxon>
        <taxon>Linnemannia</taxon>
    </lineage>
</organism>
<feature type="signal peptide" evidence="2">
    <location>
        <begin position="1"/>
        <end position="23"/>
    </location>
</feature>
<evidence type="ECO:0000256" key="1">
    <source>
        <dbReference type="SAM" id="MobiDB-lite"/>
    </source>
</evidence>
<protein>
    <submittedName>
        <fullName evidence="3">Uncharacterized protein</fullName>
    </submittedName>
</protein>
<reference evidence="3" key="1">
    <citation type="journal article" date="2020" name="Fungal Divers.">
        <title>Resolving the Mortierellaceae phylogeny through synthesis of multi-gene phylogenetics and phylogenomics.</title>
        <authorList>
            <person name="Vandepol N."/>
            <person name="Liber J."/>
            <person name="Desiro A."/>
            <person name="Na H."/>
            <person name="Kennedy M."/>
            <person name="Barry K."/>
            <person name="Grigoriev I.V."/>
            <person name="Miller A.N."/>
            <person name="O'Donnell K."/>
            <person name="Stajich J.E."/>
            <person name="Bonito G."/>
        </authorList>
    </citation>
    <scope>NUCLEOTIDE SEQUENCE</scope>
    <source>
        <strain evidence="3">NVP60</strain>
    </source>
</reference>
<name>A0A9P6QPH8_9FUNG</name>
<evidence type="ECO:0000313" key="3">
    <source>
        <dbReference type="EMBL" id="KAG0283857.1"/>
    </source>
</evidence>